<dbReference type="InterPro" id="IPR011762">
    <property type="entry name" value="COA_CT_N"/>
</dbReference>
<comment type="subcellular location">
    <subcellularLocation>
        <location evidence="1 19">Cytoplasm</location>
    </subcellularLocation>
</comment>
<dbReference type="GO" id="GO:0016743">
    <property type="term" value="F:carboxyl- or carbamoyltransferase activity"/>
    <property type="evidence" value="ECO:0007669"/>
    <property type="project" value="UniProtKB-UniRule"/>
</dbReference>
<dbReference type="GO" id="GO:0003989">
    <property type="term" value="F:acetyl-CoA carboxylase activity"/>
    <property type="evidence" value="ECO:0007669"/>
    <property type="project" value="InterPro"/>
</dbReference>
<evidence type="ECO:0000256" key="4">
    <source>
        <dbReference type="ARBA" id="ARBA00010284"/>
    </source>
</evidence>
<dbReference type="InterPro" id="IPR029045">
    <property type="entry name" value="ClpP/crotonase-like_dom_sf"/>
</dbReference>
<evidence type="ECO:0000256" key="18">
    <source>
        <dbReference type="ARBA" id="ARBA00049152"/>
    </source>
</evidence>
<dbReference type="Gene3D" id="3.90.226.10">
    <property type="entry name" value="2-enoyl-CoA Hydratase, Chain A, domain 1"/>
    <property type="match status" value="2"/>
</dbReference>
<dbReference type="Pfam" id="PF17848">
    <property type="entry name" value="Zn_ribbon_ACC"/>
    <property type="match status" value="1"/>
</dbReference>
<dbReference type="AlphaFoldDB" id="A0A1G6S6D8"/>
<reference evidence="24" key="1">
    <citation type="submission" date="2016-10" db="EMBL/GenBank/DDBJ databases">
        <authorList>
            <person name="Varghese N."/>
            <person name="Submissions S."/>
        </authorList>
    </citation>
    <scope>NUCLEOTIDE SEQUENCE [LARGE SCALE GENOMIC DNA]</scope>
    <source>
        <strain evidence="24">IBRC-M 10403</strain>
    </source>
</reference>
<evidence type="ECO:0000256" key="10">
    <source>
        <dbReference type="ARBA" id="ARBA00022741"/>
    </source>
</evidence>
<comment type="similarity">
    <text evidence="19">Belongs to the AccA family.</text>
</comment>
<dbReference type="GO" id="GO:0008270">
    <property type="term" value="F:zinc ion binding"/>
    <property type="evidence" value="ECO:0007669"/>
    <property type="project" value="UniProtKB-UniRule"/>
</dbReference>
<keyword evidence="16 19" id="KW-0275">Fatty acid biosynthesis</keyword>
<comment type="pathway">
    <text evidence="2 19">Lipid metabolism; malonyl-CoA biosynthesis; malonyl-CoA from acetyl-CoA: step 1/1.</text>
</comment>
<evidence type="ECO:0000259" key="21">
    <source>
        <dbReference type="PROSITE" id="PS50980"/>
    </source>
</evidence>
<proteinExistence type="inferred from homology"/>
<evidence type="ECO:0000256" key="16">
    <source>
        <dbReference type="ARBA" id="ARBA00023160"/>
    </source>
</evidence>
<dbReference type="EMBL" id="FMZZ01000007">
    <property type="protein sequence ID" value="SDD12254.1"/>
    <property type="molecule type" value="Genomic_DNA"/>
</dbReference>
<dbReference type="InterPro" id="IPR041010">
    <property type="entry name" value="Znf-ACC"/>
</dbReference>
<dbReference type="OrthoDB" id="9772975at2"/>
<dbReference type="GO" id="GO:0005524">
    <property type="term" value="F:ATP binding"/>
    <property type="evidence" value="ECO:0007669"/>
    <property type="project" value="UniProtKB-KW"/>
</dbReference>
<keyword evidence="12 19" id="KW-0276">Fatty acid metabolism</keyword>
<comment type="function">
    <text evidence="17 20">Component of the acetyl coenzyme A carboxylase (ACC) complex. Biotin carboxylase (BC) catalyzes the carboxylation of biotin on its carrier protein (BCCP) and then the CO(2) group is transferred by the transcarboxylase to acetyl-CoA to form malonyl-CoA.</text>
</comment>
<evidence type="ECO:0000256" key="1">
    <source>
        <dbReference type="ARBA" id="ARBA00004496"/>
    </source>
</evidence>
<dbReference type="GO" id="GO:0009317">
    <property type="term" value="C:acetyl-CoA carboxylase complex"/>
    <property type="evidence" value="ECO:0007669"/>
    <property type="project" value="InterPro"/>
</dbReference>
<evidence type="ECO:0000256" key="17">
    <source>
        <dbReference type="ARBA" id="ARBA00025280"/>
    </source>
</evidence>
<dbReference type="UniPathway" id="UPA00655">
    <property type="reaction ID" value="UER00711"/>
</dbReference>
<keyword evidence="14 19" id="KW-0067">ATP-binding</keyword>
<dbReference type="NCBIfam" id="NF041504">
    <property type="entry name" value="AccA_sub"/>
    <property type="match status" value="1"/>
</dbReference>
<keyword evidence="7 19" id="KW-0444">Lipid biosynthesis</keyword>
<evidence type="ECO:0000256" key="7">
    <source>
        <dbReference type="ARBA" id="ARBA00022516"/>
    </source>
</evidence>
<feature type="binding site" evidence="20">
    <location>
        <position position="38"/>
    </location>
    <ligand>
        <name>Zn(2+)</name>
        <dbReference type="ChEBI" id="CHEBI:29105"/>
    </ligand>
</feature>
<evidence type="ECO:0000256" key="3">
    <source>
        <dbReference type="ARBA" id="ARBA00006276"/>
    </source>
</evidence>
<dbReference type="InterPro" id="IPR000438">
    <property type="entry name" value="Acetyl_CoA_COase_Trfase_b_su"/>
</dbReference>
<evidence type="ECO:0000256" key="8">
    <source>
        <dbReference type="ARBA" id="ARBA00022679"/>
    </source>
</evidence>
<name>A0A1G6S6D8_9PSEU</name>
<dbReference type="Pfam" id="PF01039">
    <property type="entry name" value="Carboxyl_trans"/>
    <property type="match status" value="1"/>
</dbReference>
<dbReference type="Proteomes" id="UP000199501">
    <property type="component" value="Unassembled WGS sequence"/>
</dbReference>
<evidence type="ECO:0000256" key="20">
    <source>
        <dbReference type="HAMAP-Rule" id="MF_01395"/>
    </source>
</evidence>
<dbReference type="NCBIfam" id="TIGR00515">
    <property type="entry name" value="accD"/>
    <property type="match status" value="1"/>
</dbReference>
<feature type="zinc finger region" description="C4-type" evidence="20">
    <location>
        <begin position="16"/>
        <end position="38"/>
    </location>
</feature>
<evidence type="ECO:0000259" key="22">
    <source>
        <dbReference type="PROSITE" id="PS50989"/>
    </source>
</evidence>
<evidence type="ECO:0000313" key="24">
    <source>
        <dbReference type="Proteomes" id="UP000199501"/>
    </source>
</evidence>
<feature type="domain" description="CoA carboxyltransferase C-terminal" evidence="22">
    <location>
        <begin position="285"/>
        <end position="530"/>
    </location>
</feature>
<keyword evidence="24" id="KW-1185">Reference proteome</keyword>
<evidence type="ECO:0000256" key="2">
    <source>
        <dbReference type="ARBA" id="ARBA00004956"/>
    </source>
</evidence>
<comment type="function">
    <text evidence="19">Component of the acetyl coenzyme A carboxylase (ACC) complex. First, biotin carboxylase catalyzes the carboxylation of biotin on its carrier protein (BCCP) and then the CO(2) group is transferred by the carboxyltransferase to acetyl-CoA to form malonyl-CoA.</text>
</comment>
<feature type="binding site" evidence="20">
    <location>
        <position position="19"/>
    </location>
    <ligand>
        <name>Zn(2+)</name>
        <dbReference type="ChEBI" id="CHEBI:29105"/>
    </ligand>
</feature>
<dbReference type="Pfam" id="PF03255">
    <property type="entry name" value="ACCA"/>
    <property type="match status" value="1"/>
</dbReference>
<dbReference type="SUPFAM" id="SSF52096">
    <property type="entry name" value="ClpP/crotonase"/>
    <property type="match status" value="2"/>
</dbReference>
<dbReference type="EC" id="2.1.3.15" evidence="19"/>
<dbReference type="GO" id="GO:2001295">
    <property type="term" value="P:malonyl-CoA biosynthetic process"/>
    <property type="evidence" value="ECO:0007669"/>
    <property type="project" value="UniProtKB-UniRule"/>
</dbReference>
<keyword evidence="8 19" id="KW-0808">Transferase</keyword>
<dbReference type="PROSITE" id="PS50989">
    <property type="entry name" value="COA_CT_CTER"/>
    <property type="match status" value="1"/>
</dbReference>
<dbReference type="PANTHER" id="PTHR42853:SF3">
    <property type="entry name" value="ACETYL-COENZYME A CARBOXYLASE CARBOXYL TRANSFERASE SUBUNIT ALPHA, CHLOROPLASTIC"/>
    <property type="match status" value="1"/>
</dbReference>
<dbReference type="GO" id="GO:0006633">
    <property type="term" value="P:fatty acid biosynthetic process"/>
    <property type="evidence" value="ECO:0007669"/>
    <property type="project" value="UniProtKB-KW"/>
</dbReference>
<evidence type="ECO:0000256" key="13">
    <source>
        <dbReference type="ARBA" id="ARBA00022833"/>
    </source>
</evidence>
<comment type="cofactor">
    <cofactor evidence="20">
        <name>Zn(2+)</name>
        <dbReference type="ChEBI" id="CHEBI:29105"/>
    </cofactor>
    <text evidence="20">Binds 1 zinc ion per subunit.</text>
</comment>
<keyword evidence="11 20" id="KW-0863">Zinc-finger</keyword>
<dbReference type="PANTHER" id="PTHR42853">
    <property type="entry name" value="ACETYL-COENZYME A CARBOXYLASE CARBOXYL TRANSFERASE SUBUNIT ALPHA"/>
    <property type="match status" value="1"/>
</dbReference>
<sequence>MTLTTDRATEADWVLCSGCRAAVYGKRMARNLHVCPECGLHRPVSARERLEQLADGGRYELLSFDVRNPDPLEFTDTVAYPDRLAKAQARTGMREAVLCARASIEDSPAIIAVLDFRFLGGSLGVAVGELITLAIETAIAERTPLVLVTSSGGARMQEGALSLMQMAKTSAALAELDKAGVLSVSVITDPTFGGVAASFATLADVLIAEPGARLGFAGRRVIEQTIHQVLPPDFQTAEFLLARGFLDMIVPRSRLRAELGKLLRTGTACPKEIDVESVESVVVTDPERLPESDPWSQVAKARDLRRPTALDYLGLAFTDFQELHGDRVSGECRALVGGLARLGGRPVLVLATQKGHTPAELVQRDFGMASPAGYRKSARLMRLADKLGLPIVTLVDTPGAFPGADAEERGQAVAIAENLRLMATLSVPVVSVIIGEGGSGGALALAVANRVLMFSDSVYSVISPEGCAAIIWKDPAAAPRAAQALRLNSRELLRLGVADGVLPEPPGGVGADPVRAADLLRAAVLGELGRLSALTGCELSADRRARFRQFGAAITVEAELLAIRERRSA</sequence>
<dbReference type="InterPro" id="IPR001095">
    <property type="entry name" value="Acetyl_CoA_COase_a_su"/>
</dbReference>
<evidence type="ECO:0000256" key="12">
    <source>
        <dbReference type="ARBA" id="ARBA00022832"/>
    </source>
</evidence>
<dbReference type="PROSITE" id="PS50980">
    <property type="entry name" value="COA_CT_NTER"/>
    <property type="match status" value="1"/>
</dbReference>
<evidence type="ECO:0000256" key="5">
    <source>
        <dbReference type="ARBA" id="ARBA00011664"/>
    </source>
</evidence>
<evidence type="ECO:0000256" key="11">
    <source>
        <dbReference type="ARBA" id="ARBA00022771"/>
    </source>
</evidence>
<feature type="domain" description="CoA carboxyltransferase N-terminal" evidence="21">
    <location>
        <begin position="12"/>
        <end position="281"/>
    </location>
</feature>
<dbReference type="InterPro" id="IPR011763">
    <property type="entry name" value="COA_CT_C"/>
</dbReference>
<comment type="similarity">
    <text evidence="20">Belongs to the AccD/PCCB family.</text>
</comment>
<dbReference type="HAMAP" id="MF_01395">
    <property type="entry name" value="AcetylCoA_CT_beta"/>
    <property type="match status" value="1"/>
</dbReference>
<keyword evidence="10 19" id="KW-0547">Nucleotide-binding</keyword>
<evidence type="ECO:0000256" key="9">
    <source>
        <dbReference type="ARBA" id="ARBA00022723"/>
    </source>
</evidence>
<comment type="similarity">
    <text evidence="3">In the C-terminal section; belongs to the AccA family.</text>
</comment>
<feature type="binding site" evidence="20">
    <location>
        <position position="35"/>
    </location>
    <ligand>
        <name>Zn(2+)</name>
        <dbReference type="ChEBI" id="CHEBI:29105"/>
    </ligand>
</feature>
<comment type="similarity">
    <text evidence="4">In the N-terminal section; belongs to the AccD/PCCB family.</text>
</comment>
<protein>
    <recommendedName>
        <fullName evidence="19 20">Multifunctional fusion protein</fullName>
    </recommendedName>
    <domain>
        <recommendedName>
            <fullName evidence="19">Acetyl-coenzyme A carboxylase carboxyl transferase subunit alpha</fullName>
            <shortName evidence="19">ACCase subunit alpha</shortName>
            <shortName evidence="19">Acetyl-CoA carboxylase carboxyltransferase subunit alpha</shortName>
            <ecNumber evidence="19">2.1.3.15</ecNumber>
        </recommendedName>
    </domain>
    <domain>
        <recommendedName>
            <fullName evidence="20">Acetyl-coenzyme A carboxylase carboxyl transferase subunit beta</fullName>
            <shortName evidence="20">ACCase subunit beta</shortName>
            <shortName evidence="20">Acetyl-CoA carboxylase carboxyltransferase subunit beta</shortName>
        </recommendedName>
    </domain>
</protein>
<comment type="subunit">
    <text evidence="5">Acetyl-CoA carboxylase is a heterotetramer composed of biotin carboxyl carrier protein (AccB), biotin carboxylase (AccC) and two subunits of ACCase subunit beta/alpha.</text>
</comment>
<evidence type="ECO:0000256" key="14">
    <source>
        <dbReference type="ARBA" id="ARBA00022840"/>
    </source>
</evidence>
<comment type="catalytic activity">
    <reaction evidence="18 19">
        <text>N(6)-carboxybiotinyl-L-lysyl-[protein] + acetyl-CoA = N(6)-biotinyl-L-lysyl-[protein] + malonyl-CoA</text>
        <dbReference type="Rhea" id="RHEA:54728"/>
        <dbReference type="Rhea" id="RHEA-COMP:10505"/>
        <dbReference type="Rhea" id="RHEA-COMP:10506"/>
        <dbReference type="ChEBI" id="CHEBI:57288"/>
        <dbReference type="ChEBI" id="CHEBI:57384"/>
        <dbReference type="ChEBI" id="CHEBI:83144"/>
        <dbReference type="ChEBI" id="CHEBI:83145"/>
        <dbReference type="EC" id="2.1.3.15"/>
    </reaction>
</comment>
<dbReference type="STRING" id="1271860.SAMN05216174_107245"/>
<evidence type="ECO:0000256" key="6">
    <source>
        <dbReference type="ARBA" id="ARBA00022490"/>
    </source>
</evidence>
<evidence type="ECO:0000256" key="19">
    <source>
        <dbReference type="HAMAP-Rule" id="MF_00823"/>
    </source>
</evidence>
<keyword evidence="13 20" id="KW-0862">Zinc</keyword>
<keyword evidence="15 19" id="KW-0443">Lipid metabolism</keyword>
<feature type="binding site" evidence="20">
    <location>
        <position position="16"/>
    </location>
    <ligand>
        <name>Zn(2+)</name>
        <dbReference type="ChEBI" id="CHEBI:29105"/>
    </ligand>
</feature>
<dbReference type="PRINTS" id="PR01070">
    <property type="entry name" value="ACCCTRFRASEB"/>
</dbReference>
<dbReference type="HAMAP" id="MF_00823">
    <property type="entry name" value="AcetylCoA_CT_alpha"/>
    <property type="match status" value="1"/>
</dbReference>
<gene>
    <name evidence="19" type="primary">accA</name>
    <name evidence="20" type="synonym">accD</name>
    <name evidence="23" type="ORF">SAMN05216174_107245</name>
</gene>
<evidence type="ECO:0000256" key="15">
    <source>
        <dbReference type="ARBA" id="ARBA00023098"/>
    </source>
</evidence>
<comment type="subunit">
    <text evidence="19">Acetyl-CoA carboxylase is a heterohexamer composed of biotin carboxyl carrier protein (AccB), biotin carboxylase (AccC) and two subunits each of ACCase subunit alpha (AccA) and ACCase subunit beta (AccD).</text>
</comment>
<accession>A0A1G6S6D8</accession>
<dbReference type="RefSeq" id="WP_091451469.1">
    <property type="nucleotide sequence ID" value="NZ_FMZZ01000007.1"/>
</dbReference>
<dbReference type="InterPro" id="IPR034733">
    <property type="entry name" value="AcCoA_carboxyl_beta"/>
</dbReference>
<evidence type="ECO:0000313" key="23">
    <source>
        <dbReference type="EMBL" id="SDD12254.1"/>
    </source>
</evidence>
<keyword evidence="6 19" id="KW-0963">Cytoplasm</keyword>
<keyword evidence="9 20" id="KW-0479">Metal-binding</keyword>
<organism evidence="23 24">
    <name type="scientific">Actinokineospora iranica</name>
    <dbReference type="NCBI Taxonomy" id="1271860"/>
    <lineage>
        <taxon>Bacteria</taxon>
        <taxon>Bacillati</taxon>
        <taxon>Actinomycetota</taxon>
        <taxon>Actinomycetes</taxon>
        <taxon>Pseudonocardiales</taxon>
        <taxon>Pseudonocardiaceae</taxon>
        <taxon>Actinokineospora</taxon>
    </lineage>
</organism>